<evidence type="ECO:0000313" key="1">
    <source>
        <dbReference type="EMBL" id="KRX01332.1"/>
    </source>
</evidence>
<comment type="caution">
    <text evidence="1">The sequence shown here is derived from an EMBL/GenBank/DDBJ whole genome shotgun (WGS) entry which is preliminary data.</text>
</comment>
<name>A0A0V0QGR1_PSEPJ</name>
<dbReference type="EMBL" id="LDAU01000171">
    <property type="protein sequence ID" value="KRX01332.1"/>
    <property type="molecule type" value="Genomic_DNA"/>
</dbReference>
<proteinExistence type="predicted"/>
<protein>
    <submittedName>
        <fullName evidence="1">Uncharacterized protein</fullName>
    </submittedName>
</protein>
<dbReference type="InParanoid" id="A0A0V0QGR1"/>
<reference evidence="1 2" key="1">
    <citation type="journal article" date="2015" name="Sci. Rep.">
        <title>Genome of the facultative scuticociliatosis pathogen Pseudocohnilembus persalinus provides insight into its virulence through horizontal gene transfer.</title>
        <authorList>
            <person name="Xiong J."/>
            <person name="Wang G."/>
            <person name="Cheng J."/>
            <person name="Tian M."/>
            <person name="Pan X."/>
            <person name="Warren A."/>
            <person name="Jiang C."/>
            <person name="Yuan D."/>
            <person name="Miao W."/>
        </authorList>
    </citation>
    <scope>NUCLEOTIDE SEQUENCE [LARGE SCALE GENOMIC DNA]</scope>
    <source>
        <strain evidence="1">36N120E</strain>
    </source>
</reference>
<dbReference type="Proteomes" id="UP000054937">
    <property type="component" value="Unassembled WGS sequence"/>
</dbReference>
<organism evidence="1 2">
    <name type="scientific">Pseudocohnilembus persalinus</name>
    <name type="common">Ciliate</name>
    <dbReference type="NCBI Taxonomy" id="266149"/>
    <lineage>
        <taxon>Eukaryota</taxon>
        <taxon>Sar</taxon>
        <taxon>Alveolata</taxon>
        <taxon>Ciliophora</taxon>
        <taxon>Intramacronucleata</taxon>
        <taxon>Oligohymenophorea</taxon>
        <taxon>Scuticociliatia</taxon>
        <taxon>Philasterida</taxon>
        <taxon>Pseudocohnilembidae</taxon>
        <taxon>Pseudocohnilembus</taxon>
    </lineage>
</organism>
<keyword evidence="2" id="KW-1185">Reference proteome</keyword>
<dbReference type="AlphaFoldDB" id="A0A0V0QGR1"/>
<gene>
    <name evidence="1" type="ORF">PPERSA_11779</name>
</gene>
<evidence type="ECO:0000313" key="2">
    <source>
        <dbReference type="Proteomes" id="UP000054937"/>
    </source>
</evidence>
<accession>A0A0V0QGR1</accession>
<sequence length="161" mass="19452">MYQQCKKQERKLYIQNIDEDTPQQQKYFHCIIQVQDAIIYYDSGYMEKKESRNLYCEIDLICITEDFYEEVKPGERLIIQGLKTRTQEFRAKYDHEKEDFNKKCLFLQTIPNQSKILLYKNQAKKEEISDIKAFGQKIVDQMPIYTFTDFQQNQALMENKN</sequence>